<evidence type="ECO:0000313" key="8">
    <source>
        <dbReference type="Proteomes" id="UP000016368"/>
    </source>
</evidence>
<reference evidence="7 8" key="1">
    <citation type="journal article" date="2011" name="EMBO J.">
        <title>Structural diversity of bacterial flagellar motors.</title>
        <authorList>
            <person name="Chen S."/>
            <person name="Beeby M."/>
            <person name="Murphy G.E."/>
            <person name="Leadbetter J.R."/>
            <person name="Hendrixson D.R."/>
            <person name="Briegel A."/>
            <person name="Li Z."/>
            <person name="Shi J."/>
            <person name="Tocheva E.I."/>
            <person name="Muller A."/>
            <person name="Dobro M.J."/>
            <person name="Jensen G.J."/>
        </authorList>
    </citation>
    <scope>NUCLEOTIDE SEQUENCE [LARGE SCALE GENOMIC DNA]</scope>
    <source>
        <strain evidence="7 8">ATCC 19624</strain>
    </source>
</reference>
<dbReference type="PROSITE" id="PS00676">
    <property type="entry name" value="SIGMA54_INTERACT_2"/>
    <property type="match status" value="1"/>
</dbReference>
<dbReference type="EMBL" id="AEGR01000051">
    <property type="protein sequence ID" value="EGI77277.1"/>
    <property type="molecule type" value="Genomic_DNA"/>
</dbReference>
<dbReference type="Gene3D" id="3.40.50.300">
    <property type="entry name" value="P-loop containing nucleotide triphosphate hydrolases"/>
    <property type="match status" value="1"/>
</dbReference>
<evidence type="ECO:0000256" key="2">
    <source>
        <dbReference type="ARBA" id="ARBA00022840"/>
    </source>
</evidence>
<dbReference type="Pfam" id="PF00158">
    <property type="entry name" value="Sigma54_activat"/>
    <property type="match status" value="1"/>
</dbReference>
<dbReference type="Pfam" id="PF25601">
    <property type="entry name" value="AAA_lid_14"/>
    <property type="match status" value="1"/>
</dbReference>
<dbReference type="Gene3D" id="1.10.10.60">
    <property type="entry name" value="Homeodomain-like"/>
    <property type="match status" value="1"/>
</dbReference>
<dbReference type="PANTHER" id="PTHR32071">
    <property type="entry name" value="TRANSCRIPTIONAL REGULATORY PROTEIN"/>
    <property type="match status" value="1"/>
</dbReference>
<evidence type="ECO:0000256" key="1">
    <source>
        <dbReference type="ARBA" id="ARBA00022741"/>
    </source>
</evidence>
<keyword evidence="1" id="KW-0547">Nucleotide-binding</keyword>
<feature type="domain" description="Sigma-54 factor interaction" evidence="6">
    <location>
        <begin position="1"/>
        <end position="194"/>
    </location>
</feature>
<dbReference type="InterPro" id="IPR025944">
    <property type="entry name" value="Sigma_54_int_dom_CS"/>
</dbReference>
<keyword evidence="4" id="KW-0238">DNA-binding</keyword>
<evidence type="ECO:0000259" key="6">
    <source>
        <dbReference type="PROSITE" id="PS50045"/>
    </source>
</evidence>
<dbReference type="PROSITE" id="PS00688">
    <property type="entry name" value="SIGMA54_INTERACT_3"/>
    <property type="match status" value="1"/>
</dbReference>
<keyword evidence="3" id="KW-0805">Transcription regulation</keyword>
<protein>
    <submittedName>
        <fullName evidence="7">Sigma 54-dependent transcriptional activator</fullName>
    </submittedName>
</protein>
<evidence type="ECO:0000313" key="7">
    <source>
        <dbReference type="EMBL" id="EGI77277.1"/>
    </source>
</evidence>
<comment type="caution">
    <text evidence="7">The sequence shown here is derived from an EMBL/GenBank/DDBJ whole genome shotgun (WGS) entry which is preliminary data.</text>
</comment>
<dbReference type="PROSITE" id="PS50045">
    <property type="entry name" value="SIGMA54_INTERACT_4"/>
    <property type="match status" value="1"/>
</dbReference>
<dbReference type="InterPro" id="IPR025943">
    <property type="entry name" value="Sigma_54_int_dom_ATP-bd_2"/>
</dbReference>
<evidence type="ECO:0000256" key="3">
    <source>
        <dbReference type="ARBA" id="ARBA00023015"/>
    </source>
</evidence>
<proteinExistence type="predicted"/>
<dbReference type="AlphaFoldDB" id="F3KSK0"/>
<evidence type="ECO:0000256" key="4">
    <source>
        <dbReference type="ARBA" id="ARBA00023125"/>
    </source>
</evidence>
<dbReference type="STRING" id="887062.HGR_07146"/>
<accession>F3KSK0</accession>
<gene>
    <name evidence="7" type="ORF">HGR_07146</name>
</gene>
<dbReference type="InterPro" id="IPR002078">
    <property type="entry name" value="Sigma_54_int"/>
</dbReference>
<evidence type="ECO:0000256" key="5">
    <source>
        <dbReference type="ARBA" id="ARBA00023163"/>
    </source>
</evidence>
<keyword evidence="2" id="KW-0067">ATP-binding</keyword>
<dbReference type="InterPro" id="IPR027417">
    <property type="entry name" value="P-loop_NTPase"/>
</dbReference>
<keyword evidence="5" id="KW-0804">Transcription</keyword>
<dbReference type="eggNOG" id="COG2204">
    <property type="taxonomic scope" value="Bacteria"/>
</dbReference>
<name>F3KSK0_9BURK</name>
<sequence length="275" mass="30586">MAARAIHYMGQRKDGPFVPINCGALTEHLIESELFGHERGAFTDAKHSSGGLIQEANGGTLFLDEIDSLGHKAQAALLRFLQDGMYRRVGSGKIQQANVRILVASNANLLQMAEEKKFRKDLYFRISVLSLRLPNLRDRTGDAVELAEIFVSRFARHYGRAKAKLTPESVVYINNHEWPGNVRELENAVHRAFLLSDGPHIVLPDVPEADEAGLPRTTQGFRAAKVEAVKKFERGYVLQLMNETGGNITKAARLAHQDPSAFGKLVRKYRSDLNA</sequence>
<dbReference type="Proteomes" id="UP000016368">
    <property type="component" value="Unassembled WGS sequence"/>
</dbReference>
<dbReference type="InterPro" id="IPR058031">
    <property type="entry name" value="AAA_lid_NorR"/>
</dbReference>
<dbReference type="PANTHER" id="PTHR32071:SF117">
    <property type="entry name" value="PTS-DEPENDENT DIHYDROXYACETONE KINASE OPERON REGULATORY PROTEIN-RELATED"/>
    <property type="match status" value="1"/>
</dbReference>
<keyword evidence="8" id="KW-1185">Reference proteome</keyword>
<dbReference type="SUPFAM" id="SSF52540">
    <property type="entry name" value="P-loop containing nucleoside triphosphate hydrolases"/>
    <property type="match status" value="1"/>
</dbReference>
<dbReference type="CDD" id="cd00009">
    <property type="entry name" value="AAA"/>
    <property type="match status" value="1"/>
</dbReference>
<dbReference type="GO" id="GO:0006355">
    <property type="term" value="P:regulation of DNA-templated transcription"/>
    <property type="evidence" value="ECO:0007669"/>
    <property type="project" value="InterPro"/>
</dbReference>
<dbReference type="Gene3D" id="1.10.8.60">
    <property type="match status" value="1"/>
</dbReference>
<organism evidence="7 8">
    <name type="scientific">Hylemonella gracilis ATCC 19624</name>
    <dbReference type="NCBI Taxonomy" id="887062"/>
    <lineage>
        <taxon>Bacteria</taxon>
        <taxon>Pseudomonadati</taxon>
        <taxon>Pseudomonadota</taxon>
        <taxon>Betaproteobacteria</taxon>
        <taxon>Burkholderiales</taxon>
        <taxon>Comamonadaceae</taxon>
        <taxon>Hylemonella</taxon>
    </lineage>
</organism>
<dbReference type="GO" id="GO:0003677">
    <property type="term" value="F:DNA binding"/>
    <property type="evidence" value="ECO:0007669"/>
    <property type="project" value="UniProtKB-KW"/>
</dbReference>
<dbReference type="GO" id="GO:0005524">
    <property type="term" value="F:ATP binding"/>
    <property type="evidence" value="ECO:0007669"/>
    <property type="project" value="UniProtKB-KW"/>
</dbReference>